<dbReference type="EMBL" id="RRZB01000048">
    <property type="protein sequence ID" value="MBE0464831.1"/>
    <property type="molecule type" value="Genomic_DNA"/>
</dbReference>
<keyword evidence="2" id="KW-0812">Transmembrane</keyword>
<keyword evidence="2" id="KW-0472">Membrane</keyword>
<accession>A0ABR9G1R7</accession>
<dbReference type="RefSeq" id="WP_192539285.1">
    <property type="nucleotide sequence ID" value="NZ_RRZB01000048.1"/>
</dbReference>
<keyword evidence="5" id="KW-1185">Reference proteome</keyword>
<gene>
    <name evidence="4" type="ORF">EI547_15430</name>
</gene>
<evidence type="ECO:0000256" key="2">
    <source>
        <dbReference type="SAM" id="Phobius"/>
    </source>
</evidence>
<dbReference type="SUPFAM" id="SSF54909">
    <property type="entry name" value="Dimeric alpha+beta barrel"/>
    <property type="match status" value="1"/>
</dbReference>
<comment type="caution">
    <text evidence="4">The sequence shown here is derived from an EMBL/GenBank/DDBJ whole genome shotgun (WGS) entry which is preliminary data.</text>
</comment>
<feature type="region of interest" description="Disordered" evidence="1">
    <location>
        <begin position="1"/>
        <end position="28"/>
    </location>
</feature>
<dbReference type="InterPro" id="IPR011008">
    <property type="entry name" value="Dimeric_a/b-barrel"/>
</dbReference>
<name>A0ABR9G1R7_9GAMM</name>
<feature type="transmembrane region" description="Helical" evidence="2">
    <location>
        <begin position="178"/>
        <end position="200"/>
    </location>
</feature>
<organism evidence="4 5">
    <name type="scientific">Halomonas colorata</name>
    <dbReference type="NCBI Taxonomy" id="2742615"/>
    <lineage>
        <taxon>Bacteria</taxon>
        <taxon>Pseudomonadati</taxon>
        <taxon>Pseudomonadota</taxon>
        <taxon>Gammaproteobacteria</taxon>
        <taxon>Oceanospirillales</taxon>
        <taxon>Halomonadaceae</taxon>
        <taxon>Halomonas</taxon>
    </lineage>
</organism>
<evidence type="ECO:0000259" key="3">
    <source>
        <dbReference type="Pfam" id="PF03992"/>
    </source>
</evidence>
<keyword evidence="4" id="KW-0503">Monooxygenase</keyword>
<sequence length="209" mass="23414">MSQEPVSTTVSSTGSSTGSSKGSSPAQAANSVTLKICHRVKPSARSEYEAWLRRIIQAASQYPGHQGVHILRPTEGQHDFEIALRFASSEEAARWLESEERQALVRDILPAFRQEEEIEISSGIDYWFHTAGAAPSKQPVRWKQWVVTTAVIWPLTMLVPFLWAPIFEAFPLLSTWGIRHGFVAATIVGLVVYVVMPRVVRLVAPWMFR</sequence>
<dbReference type="PANTHER" id="PTHR40057:SF1">
    <property type="entry name" value="SLR1162 PROTEIN"/>
    <property type="match status" value="1"/>
</dbReference>
<dbReference type="InterPro" id="IPR038762">
    <property type="entry name" value="ABM_predict"/>
</dbReference>
<keyword evidence="2" id="KW-1133">Transmembrane helix</keyword>
<feature type="domain" description="ABM" evidence="3">
    <location>
        <begin position="39"/>
        <end position="105"/>
    </location>
</feature>
<evidence type="ECO:0000256" key="1">
    <source>
        <dbReference type="SAM" id="MobiDB-lite"/>
    </source>
</evidence>
<keyword evidence="4" id="KW-0560">Oxidoreductase</keyword>
<dbReference type="PANTHER" id="PTHR40057">
    <property type="entry name" value="SLR1162 PROTEIN"/>
    <property type="match status" value="1"/>
</dbReference>
<dbReference type="InterPro" id="IPR007138">
    <property type="entry name" value="ABM_dom"/>
</dbReference>
<protein>
    <submittedName>
        <fullName evidence="4">Antibiotic biosynthesis monooxygenase</fullName>
    </submittedName>
</protein>
<feature type="transmembrane region" description="Helical" evidence="2">
    <location>
        <begin position="145"/>
        <end position="166"/>
    </location>
</feature>
<evidence type="ECO:0000313" key="4">
    <source>
        <dbReference type="EMBL" id="MBE0464831.1"/>
    </source>
</evidence>
<dbReference type="Proteomes" id="UP001645038">
    <property type="component" value="Unassembled WGS sequence"/>
</dbReference>
<reference evidence="4 5" key="1">
    <citation type="submission" date="2020-07" db="EMBL/GenBank/DDBJ databases">
        <title>Halophilic bacteria isolated from french cheeses.</title>
        <authorList>
            <person name="Kothe C.I."/>
            <person name="Farah-Kraiem B."/>
            <person name="Renault P."/>
            <person name="Dridi B."/>
        </authorList>
    </citation>
    <scope>NUCLEOTIDE SEQUENCE [LARGE SCALE GENOMIC DNA]</scope>
    <source>
        <strain evidence="4 5">FME20</strain>
    </source>
</reference>
<dbReference type="GO" id="GO:0004497">
    <property type="term" value="F:monooxygenase activity"/>
    <property type="evidence" value="ECO:0007669"/>
    <property type="project" value="UniProtKB-KW"/>
</dbReference>
<feature type="compositionally biased region" description="Low complexity" evidence="1">
    <location>
        <begin position="1"/>
        <end position="24"/>
    </location>
</feature>
<dbReference type="Gene3D" id="3.30.70.100">
    <property type="match status" value="1"/>
</dbReference>
<dbReference type="Pfam" id="PF03992">
    <property type="entry name" value="ABM"/>
    <property type="match status" value="1"/>
</dbReference>
<evidence type="ECO:0000313" key="5">
    <source>
        <dbReference type="Proteomes" id="UP001645038"/>
    </source>
</evidence>
<proteinExistence type="predicted"/>